<dbReference type="CDD" id="cd06173">
    <property type="entry name" value="MFS_MefA_like"/>
    <property type="match status" value="1"/>
</dbReference>
<dbReference type="Gene3D" id="1.20.1250.20">
    <property type="entry name" value="MFS general substrate transporter like domains"/>
    <property type="match status" value="1"/>
</dbReference>
<feature type="transmembrane region" description="Helical" evidence="7">
    <location>
        <begin position="72"/>
        <end position="91"/>
    </location>
</feature>
<feature type="transmembrane region" description="Helical" evidence="7">
    <location>
        <begin position="179"/>
        <end position="204"/>
    </location>
</feature>
<dbReference type="Proteomes" id="UP000763505">
    <property type="component" value="Unassembled WGS sequence"/>
</dbReference>
<gene>
    <name evidence="9" type="ORF">K8V35_04610</name>
</gene>
<feature type="transmembrane region" description="Helical" evidence="7">
    <location>
        <begin position="377"/>
        <end position="396"/>
    </location>
</feature>
<sequence>MISLFVIIIHIYDYLEVDHIKLRNHSNYVRFWLASTSSYFGAFLFSLALQVLVVVNLHGTAVDVGWLNASRWLPYVVLGLAAGVIIDRLHRKVVLVVTDISRSILLTLIFLTAIFDVLSLGWLMVIMILFGMMSIFNDAAYQSLVPEIVPRKLLTRANARLEQSAAVAETGGPVLSGALVSLITAPFTILINACTYLISGVLMATIKHKPVENKTTQPFSGQVSEGLRWVYNHRYLKTLALNTHVWFFFHSMTITVIVTFVLIELQYSSFVLGFILSAVGFGALIGTSLSTNVGERWGVGKTMTLARALYFPAIILIALTPASQQDELQFSALAVIITGQLLYGFAMGLEGPVEMGYRQSITPMHLQGRMNATMRSINRSMIVIGAPVGGAIADFIGFREALWISGIGLAIVAIWLLLSPMWRARIDEEVD</sequence>
<dbReference type="PROSITE" id="PS50850">
    <property type="entry name" value="MFS"/>
    <property type="match status" value="1"/>
</dbReference>
<dbReference type="AlphaFoldDB" id="A0A921DWV8"/>
<keyword evidence="3" id="KW-1003">Cell membrane</keyword>
<keyword evidence="4 7" id="KW-0812">Transmembrane</keyword>
<accession>A0A921DWV8</accession>
<evidence type="ECO:0000313" key="9">
    <source>
        <dbReference type="EMBL" id="HJE19614.1"/>
    </source>
</evidence>
<evidence type="ECO:0000256" key="5">
    <source>
        <dbReference type="ARBA" id="ARBA00022989"/>
    </source>
</evidence>
<reference evidence="9" key="2">
    <citation type="submission" date="2021-09" db="EMBL/GenBank/DDBJ databases">
        <authorList>
            <person name="Gilroy R."/>
        </authorList>
    </citation>
    <scope>NUCLEOTIDE SEQUENCE</scope>
    <source>
        <strain evidence="9">6019</strain>
    </source>
</reference>
<feature type="transmembrane region" description="Helical" evidence="7">
    <location>
        <begin position="402"/>
        <end position="418"/>
    </location>
</feature>
<dbReference type="PANTHER" id="PTHR23513">
    <property type="entry name" value="INTEGRAL MEMBRANE EFFLUX PROTEIN-RELATED"/>
    <property type="match status" value="1"/>
</dbReference>
<reference evidence="9" key="1">
    <citation type="journal article" date="2021" name="PeerJ">
        <title>Extensive microbial diversity within the chicken gut microbiome revealed by metagenomics and culture.</title>
        <authorList>
            <person name="Gilroy R."/>
            <person name="Ravi A."/>
            <person name="Getino M."/>
            <person name="Pursley I."/>
            <person name="Horton D.L."/>
            <person name="Alikhan N.F."/>
            <person name="Baker D."/>
            <person name="Gharbi K."/>
            <person name="Hall N."/>
            <person name="Watson M."/>
            <person name="Adriaenssens E.M."/>
            <person name="Foster-Nyarko E."/>
            <person name="Jarju S."/>
            <person name="Secka A."/>
            <person name="Antonio M."/>
            <person name="Oren A."/>
            <person name="Chaudhuri R.R."/>
            <person name="La Ragione R."/>
            <person name="Hildebrand F."/>
            <person name="Pallen M.J."/>
        </authorList>
    </citation>
    <scope>NUCLEOTIDE SEQUENCE</scope>
    <source>
        <strain evidence="9">6019</strain>
    </source>
</reference>
<feature type="transmembrane region" description="Helical" evidence="7">
    <location>
        <begin position="328"/>
        <end position="349"/>
    </location>
</feature>
<feature type="domain" description="Major facilitator superfamily (MFS) profile" evidence="8">
    <location>
        <begin position="236"/>
        <end position="431"/>
    </location>
</feature>
<feature type="transmembrane region" description="Helical" evidence="7">
    <location>
        <begin position="244"/>
        <end position="263"/>
    </location>
</feature>
<comment type="subcellular location">
    <subcellularLocation>
        <location evidence="1">Cell membrane</location>
        <topology evidence="1">Multi-pass membrane protein</topology>
    </subcellularLocation>
</comment>
<evidence type="ECO:0000313" key="10">
    <source>
        <dbReference type="Proteomes" id="UP000763505"/>
    </source>
</evidence>
<proteinExistence type="predicted"/>
<evidence type="ECO:0000256" key="4">
    <source>
        <dbReference type="ARBA" id="ARBA00022692"/>
    </source>
</evidence>
<dbReference type="InterPro" id="IPR020846">
    <property type="entry name" value="MFS_dom"/>
</dbReference>
<evidence type="ECO:0000259" key="8">
    <source>
        <dbReference type="PROSITE" id="PS50850"/>
    </source>
</evidence>
<dbReference type="EMBL" id="DYYI01000049">
    <property type="protein sequence ID" value="HJE19614.1"/>
    <property type="molecule type" value="Genomic_DNA"/>
</dbReference>
<feature type="transmembrane region" description="Helical" evidence="7">
    <location>
        <begin position="103"/>
        <end position="136"/>
    </location>
</feature>
<dbReference type="GO" id="GO:0005886">
    <property type="term" value="C:plasma membrane"/>
    <property type="evidence" value="ECO:0007669"/>
    <property type="project" value="UniProtKB-SubCell"/>
</dbReference>
<feature type="transmembrane region" description="Helical" evidence="7">
    <location>
        <begin position="269"/>
        <end position="293"/>
    </location>
</feature>
<dbReference type="PANTHER" id="PTHR23513:SF6">
    <property type="entry name" value="MAJOR FACILITATOR SUPERFAMILY ASSOCIATED DOMAIN-CONTAINING PROTEIN"/>
    <property type="match status" value="1"/>
</dbReference>
<dbReference type="SUPFAM" id="SSF103473">
    <property type="entry name" value="MFS general substrate transporter"/>
    <property type="match status" value="1"/>
</dbReference>
<dbReference type="GO" id="GO:0022857">
    <property type="term" value="F:transmembrane transporter activity"/>
    <property type="evidence" value="ECO:0007669"/>
    <property type="project" value="InterPro"/>
</dbReference>
<evidence type="ECO:0000256" key="2">
    <source>
        <dbReference type="ARBA" id="ARBA00022448"/>
    </source>
</evidence>
<dbReference type="Pfam" id="PF07690">
    <property type="entry name" value="MFS_1"/>
    <property type="match status" value="1"/>
</dbReference>
<evidence type="ECO:0000256" key="1">
    <source>
        <dbReference type="ARBA" id="ARBA00004651"/>
    </source>
</evidence>
<dbReference type="InterPro" id="IPR011701">
    <property type="entry name" value="MFS"/>
</dbReference>
<evidence type="ECO:0000256" key="3">
    <source>
        <dbReference type="ARBA" id="ARBA00022475"/>
    </source>
</evidence>
<comment type="caution">
    <text evidence="9">The sequence shown here is derived from an EMBL/GenBank/DDBJ whole genome shotgun (WGS) entry which is preliminary data.</text>
</comment>
<keyword evidence="6 7" id="KW-0472">Membrane</keyword>
<dbReference type="InterPro" id="IPR036259">
    <property type="entry name" value="MFS_trans_sf"/>
</dbReference>
<feature type="transmembrane region" description="Helical" evidence="7">
    <location>
        <begin position="31"/>
        <end position="52"/>
    </location>
</feature>
<keyword evidence="5 7" id="KW-1133">Transmembrane helix</keyword>
<feature type="transmembrane region" description="Helical" evidence="7">
    <location>
        <begin position="305"/>
        <end position="322"/>
    </location>
</feature>
<evidence type="ECO:0000256" key="6">
    <source>
        <dbReference type="ARBA" id="ARBA00023136"/>
    </source>
</evidence>
<evidence type="ECO:0000256" key="7">
    <source>
        <dbReference type="SAM" id="Phobius"/>
    </source>
</evidence>
<organism evidence="9 10">
    <name type="scientific">Aliicoccus persicus</name>
    <dbReference type="NCBI Taxonomy" id="930138"/>
    <lineage>
        <taxon>Bacteria</taxon>
        <taxon>Bacillati</taxon>
        <taxon>Bacillota</taxon>
        <taxon>Bacilli</taxon>
        <taxon>Bacillales</taxon>
        <taxon>Staphylococcaceae</taxon>
        <taxon>Aliicoccus</taxon>
    </lineage>
</organism>
<protein>
    <submittedName>
        <fullName evidence="9">MFS transporter</fullName>
    </submittedName>
</protein>
<keyword evidence="2" id="KW-0813">Transport</keyword>
<name>A0A921DWV8_9STAP</name>